<evidence type="ECO:0000256" key="9">
    <source>
        <dbReference type="ARBA" id="ARBA00022777"/>
    </source>
</evidence>
<dbReference type="EMBL" id="JAIOIU010000018">
    <property type="protein sequence ID" value="MBZ0158815.1"/>
    <property type="molecule type" value="Genomic_DNA"/>
</dbReference>
<evidence type="ECO:0000256" key="4">
    <source>
        <dbReference type="ARBA" id="ARBA00016436"/>
    </source>
</evidence>
<dbReference type="GO" id="GO:0009244">
    <property type="term" value="P:lipopolysaccharide core region biosynthetic process"/>
    <property type="evidence" value="ECO:0007669"/>
    <property type="project" value="TreeGrafter"/>
</dbReference>
<comment type="similarity">
    <text evidence="13">Belongs to the LpxK family.</text>
</comment>
<evidence type="ECO:0000256" key="11">
    <source>
        <dbReference type="ARBA" id="ARBA00023098"/>
    </source>
</evidence>
<keyword evidence="7 13" id="KW-0808">Transferase</keyword>
<protein>
    <recommendedName>
        <fullName evidence="4 13">Tetraacyldisaccharide 4'-kinase</fullName>
        <ecNumber evidence="3 13">2.7.1.130</ecNumber>
    </recommendedName>
    <alternativeName>
        <fullName evidence="12 13">Lipid A 4'-kinase</fullName>
    </alternativeName>
</protein>
<dbReference type="PANTHER" id="PTHR42724">
    <property type="entry name" value="TETRAACYLDISACCHARIDE 4'-KINASE"/>
    <property type="match status" value="1"/>
</dbReference>
<evidence type="ECO:0000313" key="15">
    <source>
        <dbReference type="Proteomes" id="UP001197609"/>
    </source>
</evidence>
<evidence type="ECO:0000256" key="8">
    <source>
        <dbReference type="ARBA" id="ARBA00022741"/>
    </source>
</evidence>
<dbReference type="Proteomes" id="UP001197609">
    <property type="component" value="Unassembled WGS sequence"/>
</dbReference>
<evidence type="ECO:0000256" key="2">
    <source>
        <dbReference type="ARBA" id="ARBA00004870"/>
    </source>
</evidence>
<dbReference type="InterPro" id="IPR003758">
    <property type="entry name" value="LpxK"/>
</dbReference>
<evidence type="ECO:0000256" key="1">
    <source>
        <dbReference type="ARBA" id="ARBA00002274"/>
    </source>
</evidence>
<comment type="catalytic activity">
    <reaction evidence="13">
        <text>a lipid A disaccharide + ATP = a lipid IVA + ADP + H(+)</text>
        <dbReference type="Rhea" id="RHEA:67840"/>
        <dbReference type="ChEBI" id="CHEBI:15378"/>
        <dbReference type="ChEBI" id="CHEBI:30616"/>
        <dbReference type="ChEBI" id="CHEBI:176343"/>
        <dbReference type="ChEBI" id="CHEBI:176425"/>
        <dbReference type="ChEBI" id="CHEBI:456216"/>
        <dbReference type="EC" id="2.7.1.130"/>
    </reaction>
</comment>
<accession>A0AAJ1AHK0</accession>
<evidence type="ECO:0000256" key="13">
    <source>
        <dbReference type="HAMAP-Rule" id="MF_00409"/>
    </source>
</evidence>
<keyword evidence="5 13" id="KW-0444">Lipid biosynthesis</keyword>
<name>A0AAJ1AHK0_9BACT</name>
<dbReference type="Pfam" id="PF02606">
    <property type="entry name" value="LpxK"/>
    <property type="match status" value="1"/>
</dbReference>
<dbReference type="CDD" id="cd01983">
    <property type="entry name" value="SIMIBI"/>
    <property type="match status" value="1"/>
</dbReference>
<dbReference type="GO" id="GO:0005524">
    <property type="term" value="F:ATP binding"/>
    <property type="evidence" value="ECO:0007669"/>
    <property type="project" value="UniProtKB-UniRule"/>
</dbReference>
<evidence type="ECO:0000256" key="3">
    <source>
        <dbReference type="ARBA" id="ARBA00012071"/>
    </source>
</evidence>
<dbReference type="NCBIfam" id="TIGR00682">
    <property type="entry name" value="lpxK"/>
    <property type="match status" value="1"/>
</dbReference>
<comment type="function">
    <text evidence="1 13">Transfers the gamma-phosphate of ATP to the 4'-position of a tetraacyldisaccharide 1-phosphate intermediate (termed DS-1-P) to form tetraacyldisaccharide 1,4'-bis-phosphate (lipid IVA).</text>
</comment>
<keyword evidence="11 13" id="KW-0443">Lipid metabolism</keyword>
<proteinExistence type="inferred from homology"/>
<dbReference type="EC" id="2.7.1.130" evidence="3 13"/>
<dbReference type="GO" id="GO:0005886">
    <property type="term" value="C:plasma membrane"/>
    <property type="evidence" value="ECO:0007669"/>
    <property type="project" value="TreeGrafter"/>
</dbReference>
<evidence type="ECO:0000256" key="10">
    <source>
        <dbReference type="ARBA" id="ARBA00022840"/>
    </source>
</evidence>
<keyword evidence="8 13" id="KW-0547">Nucleotide-binding</keyword>
<keyword evidence="6 13" id="KW-0441">Lipid A biosynthesis</keyword>
<organism evidence="14 15">
    <name type="scientific">Candidatus Methylomirabilis tolerans</name>
    <dbReference type="NCBI Taxonomy" id="3123416"/>
    <lineage>
        <taxon>Bacteria</taxon>
        <taxon>Candidatus Methylomirabilota</taxon>
        <taxon>Candidatus Methylomirabilia</taxon>
        <taxon>Candidatus Methylomirabilales</taxon>
        <taxon>Candidatus Methylomirabilaceae</taxon>
        <taxon>Candidatus Methylomirabilis</taxon>
    </lineage>
</organism>
<gene>
    <name evidence="13 14" type="primary">lpxK</name>
    <name evidence="14" type="ORF">K8G79_01485</name>
</gene>
<sequence>MTEASERWIARAWLTCLRPASYAYGTAISFRTALFAHGLARTHRLPVPVLSVGNISAGGSGKTPFVEMLAARLCEQGQRVVIILRGYRGGSKKPTIVSDGRELKCEPPVAADEAYLLARHLPGVAVLTGVDRYQVGKVALEHVTPSVIILDDGFQHLRLYRDLDIVLVDAANPLGYGRLLPSGLLREPPEAFGRADIVIITHADAGRNLGSAIRAIRRHAPTTPIGMAVHRPVNLIDVRSGACLSLERLTGQRLLAVSGIATPSRFEATLGQLGAYVAAHRVFPDHHYYSSADLEIINEAARNVGASMIVTTEKDMVKLMRLDLVKIDAPLYALSIVLELVEGAKMLDAMLSRLVTPGDS</sequence>
<dbReference type="SUPFAM" id="SSF52540">
    <property type="entry name" value="P-loop containing nucleoside triphosphate hydrolases"/>
    <property type="match status" value="1"/>
</dbReference>
<dbReference type="InterPro" id="IPR027417">
    <property type="entry name" value="P-loop_NTPase"/>
</dbReference>
<dbReference type="GO" id="GO:0009245">
    <property type="term" value="P:lipid A biosynthetic process"/>
    <property type="evidence" value="ECO:0007669"/>
    <property type="project" value="UniProtKB-UniRule"/>
</dbReference>
<dbReference type="HAMAP" id="MF_00409">
    <property type="entry name" value="LpxK"/>
    <property type="match status" value="1"/>
</dbReference>
<dbReference type="AlphaFoldDB" id="A0AAJ1AHK0"/>
<dbReference type="GO" id="GO:0009029">
    <property type="term" value="F:lipid-A 4'-kinase activity"/>
    <property type="evidence" value="ECO:0007669"/>
    <property type="project" value="UniProtKB-UniRule"/>
</dbReference>
<evidence type="ECO:0000256" key="6">
    <source>
        <dbReference type="ARBA" id="ARBA00022556"/>
    </source>
</evidence>
<evidence type="ECO:0000256" key="7">
    <source>
        <dbReference type="ARBA" id="ARBA00022679"/>
    </source>
</evidence>
<dbReference type="PANTHER" id="PTHR42724:SF1">
    <property type="entry name" value="TETRAACYLDISACCHARIDE 4'-KINASE, MITOCHONDRIAL-RELATED"/>
    <property type="match status" value="1"/>
</dbReference>
<evidence type="ECO:0000256" key="5">
    <source>
        <dbReference type="ARBA" id="ARBA00022516"/>
    </source>
</evidence>
<evidence type="ECO:0000256" key="12">
    <source>
        <dbReference type="ARBA" id="ARBA00029757"/>
    </source>
</evidence>
<feature type="binding site" evidence="13">
    <location>
        <begin position="56"/>
        <end position="63"/>
    </location>
    <ligand>
        <name>ATP</name>
        <dbReference type="ChEBI" id="CHEBI:30616"/>
    </ligand>
</feature>
<keyword evidence="10 13" id="KW-0067">ATP-binding</keyword>
<evidence type="ECO:0000313" key="14">
    <source>
        <dbReference type="EMBL" id="MBZ0158815.1"/>
    </source>
</evidence>
<comment type="caution">
    <text evidence="14">The sequence shown here is derived from an EMBL/GenBank/DDBJ whole genome shotgun (WGS) entry which is preliminary data.</text>
</comment>
<reference evidence="14 15" key="1">
    <citation type="journal article" date="2021" name="bioRxiv">
        <title>Unraveling nitrogen, sulfur and carbon metabolic pathways and microbial community transcriptional responses to substrate deprivation and toxicity stresses in a bioreactor mimicking anoxic brackish coastal sediment conditions.</title>
        <authorList>
            <person name="Martins P.D."/>
            <person name="Echeveste M.J."/>
            <person name="Arshad A."/>
            <person name="Kurth J."/>
            <person name="Ouboter H."/>
            <person name="Jetten M.S.M."/>
            <person name="Welte C.U."/>
        </authorList>
    </citation>
    <scope>NUCLEOTIDE SEQUENCE [LARGE SCALE GENOMIC DNA]</scope>
    <source>
        <strain evidence="14">MAG_38</strain>
    </source>
</reference>
<keyword evidence="9 13" id="KW-0418">Kinase</keyword>
<comment type="pathway">
    <text evidence="2 13">Glycolipid biosynthesis; lipid IV(A) biosynthesis; lipid IV(A) from (3R)-3-hydroxytetradecanoyl-[acyl-carrier-protein] and UDP-N-acetyl-alpha-D-glucosamine: step 6/6.</text>
</comment>